<gene>
    <name evidence="1" type="ORF">AOQ84DRAFT_352408</name>
</gene>
<name>A0A8E2F9B9_9PEZI</name>
<protein>
    <submittedName>
        <fullName evidence="1">Uncharacterized protein</fullName>
    </submittedName>
</protein>
<dbReference type="AlphaFoldDB" id="A0A8E2F9B9"/>
<dbReference type="EMBL" id="KV748845">
    <property type="protein sequence ID" value="OCL12675.1"/>
    <property type="molecule type" value="Genomic_DNA"/>
</dbReference>
<dbReference type="Pfam" id="PF11951">
    <property type="entry name" value="Fungal_trans_2"/>
    <property type="match status" value="1"/>
</dbReference>
<evidence type="ECO:0000313" key="1">
    <source>
        <dbReference type="EMBL" id="OCL12675.1"/>
    </source>
</evidence>
<evidence type="ECO:0000313" key="2">
    <source>
        <dbReference type="Proteomes" id="UP000250140"/>
    </source>
</evidence>
<dbReference type="Proteomes" id="UP000250140">
    <property type="component" value="Unassembled WGS sequence"/>
</dbReference>
<keyword evidence="2" id="KW-1185">Reference proteome</keyword>
<proteinExistence type="predicted"/>
<reference evidence="1 2" key="1">
    <citation type="journal article" date="2016" name="Nat. Commun.">
        <title>Ectomycorrhizal ecology is imprinted in the genome of the dominant symbiotic fungus Cenococcum geophilum.</title>
        <authorList>
            <consortium name="DOE Joint Genome Institute"/>
            <person name="Peter M."/>
            <person name="Kohler A."/>
            <person name="Ohm R.A."/>
            <person name="Kuo A."/>
            <person name="Krutzmann J."/>
            <person name="Morin E."/>
            <person name="Arend M."/>
            <person name="Barry K.W."/>
            <person name="Binder M."/>
            <person name="Choi C."/>
            <person name="Clum A."/>
            <person name="Copeland A."/>
            <person name="Grisel N."/>
            <person name="Haridas S."/>
            <person name="Kipfer T."/>
            <person name="LaButti K."/>
            <person name="Lindquist E."/>
            <person name="Lipzen A."/>
            <person name="Maire R."/>
            <person name="Meier B."/>
            <person name="Mihaltcheva S."/>
            <person name="Molinier V."/>
            <person name="Murat C."/>
            <person name="Poggeler S."/>
            <person name="Quandt C.A."/>
            <person name="Sperisen C."/>
            <person name="Tritt A."/>
            <person name="Tisserant E."/>
            <person name="Crous P.W."/>
            <person name="Henrissat B."/>
            <person name="Nehls U."/>
            <person name="Egli S."/>
            <person name="Spatafora J.W."/>
            <person name="Grigoriev I.V."/>
            <person name="Martin F.M."/>
        </authorList>
    </citation>
    <scope>NUCLEOTIDE SEQUENCE [LARGE SCALE GENOMIC DNA]</scope>
    <source>
        <strain evidence="1 2">CBS 207.34</strain>
    </source>
</reference>
<dbReference type="OrthoDB" id="4714810at2759"/>
<dbReference type="InterPro" id="IPR021858">
    <property type="entry name" value="Fun_TF"/>
</dbReference>
<organism evidence="1 2">
    <name type="scientific">Glonium stellatum</name>
    <dbReference type="NCBI Taxonomy" id="574774"/>
    <lineage>
        <taxon>Eukaryota</taxon>
        <taxon>Fungi</taxon>
        <taxon>Dikarya</taxon>
        <taxon>Ascomycota</taxon>
        <taxon>Pezizomycotina</taxon>
        <taxon>Dothideomycetes</taxon>
        <taxon>Pleosporomycetidae</taxon>
        <taxon>Gloniales</taxon>
        <taxon>Gloniaceae</taxon>
        <taxon>Glonium</taxon>
    </lineage>
</organism>
<sequence>MAIFSHNEVVNWELEQQREEHPTWYRASYLAEQVLAKSDPLYRYHFPSNVQCSRARTQLGNKIALYNIMSATIWPLETNEERCPFKWLLEGEERDLRRIVGCTGLCPRLMHTYAQITHLSAKLYKDPQRLTAQKLASAISQRLNNFWQWSDLSEGYQTSQELINSCELDENGKVFSPIKTTELVAETYAAAAQIYLYCRLMRKSRRHPKVQEVLARLLWCIDRMPTSGPLFTAQHAQLRVFIAAVVACEPYHRRLIRNWFEELVDGTRGNVPPVWRTVQFMWGWLDARFHSIEQEEIDHSSEMEIDTNAEAWWEVMVADIYAREGKLNLA</sequence>
<accession>A0A8E2F9B9</accession>